<name>A0A1E5QRH2_9CYAN</name>
<comment type="caution">
    <text evidence="1">The sequence shown here is derived from an EMBL/GenBank/DDBJ whole genome shotgun (WGS) entry which is preliminary data.</text>
</comment>
<evidence type="ECO:0000313" key="1">
    <source>
        <dbReference type="EMBL" id="OEJ77252.1"/>
    </source>
</evidence>
<organism evidence="1">
    <name type="scientific">Desertifilum tharense IPPAS B-1220</name>
    <dbReference type="NCBI Taxonomy" id="1781255"/>
    <lineage>
        <taxon>Bacteria</taxon>
        <taxon>Bacillati</taxon>
        <taxon>Cyanobacteriota</taxon>
        <taxon>Cyanophyceae</taxon>
        <taxon>Desertifilales</taxon>
        <taxon>Desertifilaceae</taxon>
        <taxon>Desertifilum</taxon>
    </lineage>
</organism>
<gene>
    <name evidence="1" type="ORF">BH720_00225</name>
</gene>
<sequence length="74" mass="8802">MAPRTTLTKRTKVIRVPRRYDYLHRSFTAYLNTLPGDKLWQIEESLTVANEENDREKAIALMSKFFPFRGEVRK</sequence>
<accession>A0A1E5QRH2</accession>
<dbReference type="AlphaFoldDB" id="A0A1E5QRH2"/>
<protein>
    <submittedName>
        <fullName evidence="1">Uncharacterized protein</fullName>
    </submittedName>
</protein>
<dbReference type="EMBL" id="MJGC01000008">
    <property type="protein sequence ID" value="OEJ77252.1"/>
    <property type="molecule type" value="Genomic_DNA"/>
</dbReference>
<dbReference type="RefSeq" id="WP_069965141.1">
    <property type="nucleotide sequence ID" value="NZ_MJGC02000002.1"/>
</dbReference>
<proteinExistence type="predicted"/>
<reference evidence="1" key="1">
    <citation type="submission" date="2016-09" db="EMBL/GenBank/DDBJ databases">
        <title>Draft genome of thermotolerant cyanobacterium Desertifilum sp. strain IPPAS B-1220.</title>
        <authorList>
            <person name="Sinetova M.A."/>
            <person name="Bolakhan K."/>
            <person name="Zayadan B.K."/>
            <person name="Mironov K.S."/>
            <person name="Ustinova V."/>
            <person name="Kupriyanova E.V."/>
            <person name="Sidorov R.A."/>
            <person name="Skrypnik A.N."/>
            <person name="Gogoleva N.E."/>
            <person name="Gogolev Y.V."/>
            <person name="Los D.A."/>
        </authorList>
    </citation>
    <scope>NUCLEOTIDE SEQUENCE [LARGE SCALE GENOMIC DNA]</scope>
    <source>
        <strain evidence="1">IPPAS B-1220</strain>
    </source>
</reference>